<dbReference type="Proteomes" id="UP000006591">
    <property type="component" value="Chromosome 2"/>
</dbReference>
<evidence type="ECO:0000313" key="2">
    <source>
        <dbReference type="EnsemblPlants" id="ONIVA02G30060.1"/>
    </source>
</evidence>
<reference evidence="2" key="2">
    <citation type="submission" date="2018-04" db="EMBL/GenBank/DDBJ databases">
        <title>OnivRS2 (Oryza nivara Reference Sequence Version 2).</title>
        <authorList>
            <person name="Zhang J."/>
            <person name="Kudrna D."/>
            <person name="Lee S."/>
            <person name="Talag J."/>
            <person name="Rajasekar S."/>
            <person name="Welchert J."/>
            <person name="Hsing Y.-I."/>
            <person name="Wing R.A."/>
        </authorList>
    </citation>
    <scope>NUCLEOTIDE SEQUENCE [LARGE SCALE GENOMIC DNA]</scope>
    <source>
        <strain evidence="2">SL10</strain>
    </source>
</reference>
<name>A0A0E0GB22_ORYNI</name>
<dbReference type="eggNOG" id="ENOG502RRPY">
    <property type="taxonomic scope" value="Eukaryota"/>
</dbReference>
<dbReference type="AlphaFoldDB" id="A0A0E0GB22"/>
<accession>A0A0E0GB22</accession>
<dbReference type="PANTHER" id="PTHR33978:SF29">
    <property type="entry name" value="OS01G0621500 PROTEIN"/>
    <property type="match status" value="1"/>
</dbReference>
<evidence type="ECO:0000313" key="3">
    <source>
        <dbReference type="Proteomes" id="UP000006591"/>
    </source>
</evidence>
<reference evidence="2" key="1">
    <citation type="submission" date="2015-04" db="UniProtKB">
        <authorList>
            <consortium name="EnsemblPlants"/>
        </authorList>
    </citation>
    <scope>IDENTIFICATION</scope>
    <source>
        <strain evidence="2">SL10</strain>
    </source>
</reference>
<dbReference type="PANTHER" id="PTHR33978">
    <property type="entry name" value="SERINE/THREONINE-KINASE"/>
    <property type="match status" value="1"/>
</dbReference>
<organism evidence="2">
    <name type="scientific">Oryza nivara</name>
    <name type="common">Indian wild rice</name>
    <name type="synonym">Oryza sativa f. spontanea</name>
    <dbReference type="NCBI Taxonomy" id="4536"/>
    <lineage>
        <taxon>Eukaryota</taxon>
        <taxon>Viridiplantae</taxon>
        <taxon>Streptophyta</taxon>
        <taxon>Embryophyta</taxon>
        <taxon>Tracheophyta</taxon>
        <taxon>Spermatophyta</taxon>
        <taxon>Magnoliopsida</taxon>
        <taxon>Liliopsida</taxon>
        <taxon>Poales</taxon>
        <taxon>Poaceae</taxon>
        <taxon>BOP clade</taxon>
        <taxon>Oryzoideae</taxon>
        <taxon>Oryzeae</taxon>
        <taxon>Oryzinae</taxon>
        <taxon>Oryza</taxon>
    </lineage>
</organism>
<feature type="region of interest" description="Disordered" evidence="1">
    <location>
        <begin position="47"/>
        <end position="73"/>
    </location>
</feature>
<keyword evidence="3" id="KW-1185">Reference proteome</keyword>
<dbReference type="Gramene" id="ONIVA02G30060.1">
    <property type="protein sequence ID" value="ONIVA02G30060.1"/>
    <property type="gene ID" value="ONIVA02G30060"/>
</dbReference>
<dbReference type="EnsemblPlants" id="ONIVA02G30060.1">
    <property type="protein sequence ID" value="ONIVA02G30060.1"/>
    <property type="gene ID" value="ONIVA02G30060"/>
</dbReference>
<sequence>MSRKQEGVVERGGDGKVVWDMGSSLYDSYELASLCRILDRHIGTDLPSLHGEPRQEGLAAGAPPPPPTERNGQQVVVLRDDRRGRTGTGRKVTLRTLFRAAASWAIRQRKAHDCACVGAATTGAIQPVVSPGRPPLAAFPATDGGGGGGLARYCGGGDVRCRCATAGTGETLETIATRLRRREAYTNCAAFAVSGIVTAPVLRYCDLTSGEGKSRARGGGKSRPPLYIHLVTGVVGLALIFKSSL</sequence>
<dbReference type="HOGENOM" id="CLU_1135059_0_0_1"/>
<proteinExistence type="predicted"/>
<evidence type="ECO:0000256" key="1">
    <source>
        <dbReference type="SAM" id="MobiDB-lite"/>
    </source>
</evidence>
<protein>
    <submittedName>
        <fullName evidence="2">Uncharacterized protein</fullName>
    </submittedName>
</protein>